<evidence type="ECO:0000256" key="4">
    <source>
        <dbReference type="SAM" id="Coils"/>
    </source>
</evidence>
<reference evidence="7" key="1">
    <citation type="submission" date="2021-02" db="EMBL/GenBank/DDBJ databases">
        <authorList>
            <person name="Nowell W R."/>
        </authorList>
    </citation>
    <scope>NUCLEOTIDE SEQUENCE</scope>
</reference>
<name>A0A817WEI4_9BILA</name>
<dbReference type="GO" id="GO:0007097">
    <property type="term" value="P:nuclear migration"/>
    <property type="evidence" value="ECO:0007669"/>
    <property type="project" value="TreeGrafter"/>
</dbReference>
<keyword evidence="2 4" id="KW-0175">Coiled coil</keyword>
<dbReference type="GO" id="GO:0005882">
    <property type="term" value="C:intermediate filament"/>
    <property type="evidence" value="ECO:0007669"/>
    <property type="project" value="UniProtKB-KW"/>
</dbReference>
<dbReference type="GO" id="GO:0006998">
    <property type="term" value="P:nuclear envelope organization"/>
    <property type="evidence" value="ECO:0007669"/>
    <property type="project" value="TreeGrafter"/>
</dbReference>
<protein>
    <recommendedName>
        <fullName evidence="6">IF rod domain-containing protein</fullName>
    </recommendedName>
</protein>
<dbReference type="PANTHER" id="PTHR45721">
    <property type="entry name" value="LAMIN DM0-RELATED"/>
    <property type="match status" value="1"/>
</dbReference>
<feature type="region of interest" description="Disordered" evidence="5">
    <location>
        <begin position="1"/>
        <end position="39"/>
    </location>
</feature>
<accession>A0A817WEI4</accession>
<feature type="coiled-coil region" evidence="4">
    <location>
        <begin position="87"/>
        <end position="255"/>
    </location>
</feature>
<gene>
    <name evidence="7" type="ORF">KIK155_LOCUS3927</name>
    <name evidence="8" type="ORF">TOA249_LOCUS17307</name>
</gene>
<proteinExistence type="inferred from homology"/>
<feature type="compositionally biased region" description="Polar residues" evidence="5">
    <location>
        <begin position="20"/>
        <end position="39"/>
    </location>
</feature>
<dbReference type="SUPFAM" id="SSF90257">
    <property type="entry name" value="Myosin rod fragments"/>
    <property type="match status" value="1"/>
</dbReference>
<evidence type="ECO:0000313" key="9">
    <source>
        <dbReference type="Proteomes" id="UP000663865"/>
    </source>
</evidence>
<dbReference type="InterPro" id="IPR039008">
    <property type="entry name" value="IF_rod_dom"/>
</dbReference>
<evidence type="ECO:0000313" key="8">
    <source>
        <dbReference type="EMBL" id="CAF4705270.1"/>
    </source>
</evidence>
<feature type="compositionally biased region" description="Low complexity" evidence="5">
    <location>
        <begin position="58"/>
        <end position="76"/>
    </location>
</feature>
<feature type="compositionally biased region" description="Polar residues" evidence="5">
    <location>
        <begin position="447"/>
        <end position="472"/>
    </location>
</feature>
<dbReference type="InterPro" id="IPR018039">
    <property type="entry name" value="IF_conserved"/>
</dbReference>
<feature type="region of interest" description="Disordered" evidence="5">
    <location>
        <begin position="57"/>
        <end position="76"/>
    </location>
</feature>
<keyword evidence="1 3" id="KW-0403">Intermediate filament</keyword>
<dbReference type="PANTHER" id="PTHR45721:SF11">
    <property type="entry name" value="LAMIN DM0-RELATED"/>
    <property type="match status" value="1"/>
</dbReference>
<dbReference type="PROSITE" id="PS51842">
    <property type="entry name" value="IF_ROD_2"/>
    <property type="match status" value="1"/>
</dbReference>
<comment type="similarity">
    <text evidence="3">Belongs to the intermediate filament family.</text>
</comment>
<dbReference type="AlphaFoldDB" id="A0A817WEI4"/>
<organism evidence="7 9">
    <name type="scientific">Rotaria socialis</name>
    <dbReference type="NCBI Taxonomy" id="392032"/>
    <lineage>
        <taxon>Eukaryota</taxon>
        <taxon>Metazoa</taxon>
        <taxon>Spiralia</taxon>
        <taxon>Gnathifera</taxon>
        <taxon>Rotifera</taxon>
        <taxon>Eurotatoria</taxon>
        <taxon>Bdelloidea</taxon>
        <taxon>Philodinida</taxon>
        <taxon>Philodinidae</taxon>
        <taxon>Rotaria</taxon>
    </lineage>
</organism>
<dbReference type="GO" id="GO:0090435">
    <property type="term" value="P:protein localization to nuclear envelope"/>
    <property type="evidence" value="ECO:0007669"/>
    <property type="project" value="TreeGrafter"/>
</dbReference>
<dbReference type="Gene3D" id="1.20.5.170">
    <property type="match status" value="1"/>
</dbReference>
<evidence type="ECO:0000256" key="3">
    <source>
        <dbReference type="RuleBase" id="RU000685"/>
    </source>
</evidence>
<evidence type="ECO:0000313" key="7">
    <source>
        <dbReference type="EMBL" id="CAF3354637.1"/>
    </source>
</evidence>
<dbReference type="EMBL" id="CAJOBS010001227">
    <property type="protein sequence ID" value="CAF4705270.1"/>
    <property type="molecule type" value="Genomic_DNA"/>
</dbReference>
<feature type="domain" description="IF rod" evidence="6">
    <location>
        <begin position="83"/>
        <end position="438"/>
    </location>
</feature>
<dbReference type="Proteomes" id="UP000663865">
    <property type="component" value="Unassembled WGS sequence"/>
</dbReference>
<dbReference type="GO" id="GO:0031507">
    <property type="term" value="P:heterochromatin formation"/>
    <property type="evidence" value="ECO:0007669"/>
    <property type="project" value="TreeGrafter"/>
</dbReference>
<evidence type="ECO:0000256" key="2">
    <source>
        <dbReference type="ARBA" id="ARBA00023054"/>
    </source>
</evidence>
<comment type="caution">
    <text evidence="7">The sequence shown here is derived from an EMBL/GenBank/DDBJ whole genome shotgun (WGS) entry which is preliminary data.</text>
</comment>
<feature type="region of interest" description="Disordered" evidence="5">
    <location>
        <begin position="441"/>
        <end position="496"/>
    </location>
</feature>
<dbReference type="Proteomes" id="UP000663838">
    <property type="component" value="Unassembled WGS sequence"/>
</dbReference>
<sequence length="496" mass="57672">MFAAFRRRAASASRSEPNVKENSPIENSHSNGFITPTVTANGTNTLRVNSNGMKHRTLSGLSTTSASSSFSTSPTLNITRQQEKHELQTLNDRLAVIIDTVRRLEQDNEKLKNIVKTNAQSFELETSKVKSLYENKLDDAKKLIEELAHEKSRLEIELEKSRSENLDIQAKTARIERDARAYESRLKQSENEITELKARYDAITLDSSRKIDENETLHNFNHDLEKQVSALKRQLESETLLRVDLENKNKTLREELQFNQHVYETKIYQIKEQQRIESLHDDGLRQQYDARLLQELQQIRAQNEQEMQSLKEEIASQYEKKIEDLQNTNRRNLEQISNYRTDLVLYRERIEESTKIRDTCNEKMLQLEQRCRELEDRAYRSQQQQHQSIIERDDDIQNLKQIIDQMQSDYQNLVDTKIGLDREISTYRKLLDSEEERLNIAGRLGPSPTSNGGATPTNNDEITTTNNGPTQRSRLKRPRFEVDEDIILPNGTSNGH</sequence>
<evidence type="ECO:0000256" key="1">
    <source>
        <dbReference type="ARBA" id="ARBA00022754"/>
    </source>
</evidence>
<dbReference type="GO" id="GO:0005200">
    <property type="term" value="F:structural constituent of cytoskeleton"/>
    <property type="evidence" value="ECO:0007669"/>
    <property type="project" value="TreeGrafter"/>
</dbReference>
<dbReference type="GO" id="GO:0051664">
    <property type="term" value="P:nuclear pore localization"/>
    <property type="evidence" value="ECO:0007669"/>
    <property type="project" value="TreeGrafter"/>
</dbReference>
<dbReference type="SMART" id="SM01391">
    <property type="entry name" value="Filament"/>
    <property type="match status" value="1"/>
</dbReference>
<dbReference type="SUPFAM" id="SSF64593">
    <property type="entry name" value="Intermediate filament protein, coiled coil region"/>
    <property type="match status" value="2"/>
</dbReference>
<dbReference type="GO" id="GO:0005652">
    <property type="term" value="C:nuclear lamina"/>
    <property type="evidence" value="ECO:0007669"/>
    <property type="project" value="TreeGrafter"/>
</dbReference>
<evidence type="ECO:0000256" key="5">
    <source>
        <dbReference type="SAM" id="MobiDB-lite"/>
    </source>
</evidence>
<evidence type="ECO:0000259" key="6">
    <source>
        <dbReference type="PROSITE" id="PS51842"/>
    </source>
</evidence>
<dbReference type="Pfam" id="PF00038">
    <property type="entry name" value="Filament"/>
    <property type="match status" value="1"/>
</dbReference>
<dbReference type="Gene3D" id="1.20.5.1160">
    <property type="entry name" value="Vasodilator-stimulated phosphoprotein"/>
    <property type="match status" value="1"/>
</dbReference>
<dbReference type="PROSITE" id="PS00226">
    <property type="entry name" value="IF_ROD_1"/>
    <property type="match status" value="1"/>
</dbReference>
<dbReference type="EMBL" id="CAJNYV010000278">
    <property type="protein sequence ID" value="CAF3354637.1"/>
    <property type="molecule type" value="Genomic_DNA"/>
</dbReference>
<feature type="coiled-coil region" evidence="4">
    <location>
        <begin position="293"/>
        <end position="416"/>
    </location>
</feature>